<evidence type="ECO:0000313" key="2">
    <source>
        <dbReference type="Proteomes" id="UP000232722"/>
    </source>
</evidence>
<dbReference type="AlphaFoldDB" id="A0A2I1E559"/>
<comment type="caution">
    <text evidence="1">The sequence shown here is derived from an EMBL/GenBank/DDBJ whole genome shotgun (WGS) entry which is preliminary data.</text>
</comment>
<sequence>MNLDSKGSGDQEHNTLQHHTYCVLYEENKRNITTIDYQNSYLYTRVEYLNGLNDYLNFH</sequence>
<gene>
    <name evidence="1" type="ORF">RhiirA5_427138</name>
</gene>
<accession>A0A2I1E559</accession>
<proteinExistence type="predicted"/>
<protein>
    <submittedName>
        <fullName evidence="1">Uncharacterized protein</fullName>
    </submittedName>
</protein>
<reference evidence="1 2" key="1">
    <citation type="submission" date="2016-04" db="EMBL/GenBank/DDBJ databases">
        <title>Genome analyses suggest a sexual origin of heterokaryosis in a supposedly ancient asexual fungus.</title>
        <authorList>
            <person name="Ropars J."/>
            <person name="Sedzielewska K."/>
            <person name="Noel J."/>
            <person name="Charron P."/>
            <person name="Farinelli L."/>
            <person name="Marton T."/>
            <person name="Kruger M."/>
            <person name="Pelin A."/>
            <person name="Brachmann A."/>
            <person name="Corradi N."/>
        </authorList>
    </citation>
    <scope>NUCLEOTIDE SEQUENCE [LARGE SCALE GENOMIC DNA]</scope>
    <source>
        <strain evidence="1 2">A5</strain>
    </source>
</reference>
<reference evidence="1 2" key="2">
    <citation type="submission" date="2017-09" db="EMBL/GenBank/DDBJ databases">
        <title>Extensive intraspecific genome diversity in a model arbuscular mycorrhizal fungus.</title>
        <authorList>
            <person name="Chen E.C."/>
            <person name="Morin E."/>
            <person name="Beaudet D."/>
            <person name="Noel J."/>
            <person name="Ndikumana S."/>
            <person name="Charron P."/>
            <person name="St-Onge C."/>
            <person name="Giorgi J."/>
            <person name="Grigoriev I.V."/>
            <person name="Roux C."/>
            <person name="Martin F.M."/>
            <person name="Corradi N."/>
        </authorList>
    </citation>
    <scope>NUCLEOTIDE SEQUENCE [LARGE SCALE GENOMIC DNA]</scope>
    <source>
        <strain evidence="1 2">A5</strain>
    </source>
</reference>
<name>A0A2I1E559_9GLOM</name>
<dbReference type="EMBL" id="LLXJ01001681">
    <property type="protein sequence ID" value="PKC01167.1"/>
    <property type="molecule type" value="Genomic_DNA"/>
</dbReference>
<dbReference type="Proteomes" id="UP000232722">
    <property type="component" value="Unassembled WGS sequence"/>
</dbReference>
<evidence type="ECO:0000313" key="1">
    <source>
        <dbReference type="EMBL" id="PKC01167.1"/>
    </source>
</evidence>
<organism evidence="1 2">
    <name type="scientific">Rhizophagus irregularis</name>
    <dbReference type="NCBI Taxonomy" id="588596"/>
    <lineage>
        <taxon>Eukaryota</taxon>
        <taxon>Fungi</taxon>
        <taxon>Fungi incertae sedis</taxon>
        <taxon>Mucoromycota</taxon>
        <taxon>Glomeromycotina</taxon>
        <taxon>Glomeromycetes</taxon>
        <taxon>Glomerales</taxon>
        <taxon>Glomeraceae</taxon>
        <taxon>Rhizophagus</taxon>
    </lineage>
</organism>